<evidence type="ECO:0000313" key="4">
    <source>
        <dbReference type="Proteomes" id="UP000247233"/>
    </source>
</evidence>
<reference evidence="3 4" key="1">
    <citation type="submission" date="2016-12" db="EMBL/GenBank/DDBJ databases">
        <title>The genomes of Aspergillus section Nigri reveals drivers in fungal speciation.</title>
        <authorList>
            <consortium name="DOE Joint Genome Institute"/>
            <person name="Vesth T.C."/>
            <person name="Nybo J."/>
            <person name="Theobald S."/>
            <person name="Brandl J."/>
            <person name="Frisvad J.C."/>
            <person name="Nielsen K.F."/>
            <person name="Lyhne E.K."/>
            <person name="Kogle M.E."/>
            <person name="Kuo A."/>
            <person name="Riley R."/>
            <person name="Clum A."/>
            <person name="Nolan M."/>
            <person name="Lipzen A."/>
            <person name="Salamov A."/>
            <person name="Henrissat B."/>
            <person name="Wiebenga A."/>
            <person name="De Vries R.P."/>
            <person name="Grigoriev I.V."/>
            <person name="Mortensen U.H."/>
            <person name="Andersen M.R."/>
            <person name="Baker S.E."/>
        </authorList>
    </citation>
    <scope>NUCLEOTIDE SEQUENCE [LARGE SCALE GENOMIC DNA]</scope>
    <source>
        <strain evidence="3 4">CBS 117.55</strain>
    </source>
</reference>
<feature type="compositionally biased region" description="Low complexity" evidence="1">
    <location>
        <begin position="93"/>
        <end position="107"/>
    </location>
</feature>
<sequence>MLFAKSTLLATLVVLCNAVVASQTNACLLSAVGSQPNPADLQAICVTNVDKVKTKIADLCGDETQMAMVQFEDTCASAGYKDVNHTFTASSGIASSTSGPKTTKTGPVIVNPTASRSSVIPSSSSSQSHSAYPSQTVSSGSSDRQLSAAAFAAVVFVGFAATL</sequence>
<dbReference type="OrthoDB" id="4776947at2759"/>
<feature type="signal peptide" evidence="2">
    <location>
        <begin position="1"/>
        <end position="18"/>
    </location>
</feature>
<dbReference type="STRING" id="1448321.A0A317WIE0"/>
<gene>
    <name evidence="3" type="ORF">BO70DRAFT_312749</name>
</gene>
<feature type="chain" id="PRO_5016264868" evidence="2">
    <location>
        <begin position="19"/>
        <end position="163"/>
    </location>
</feature>
<feature type="region of interest" description="Disordered" evidence="1">
    <location>
        <begin position="93"/>
        <end position="139"/>
    </location>
</feature>
<dbReference type="RefSeq" id="XP_025400796.1">
    <property type="nucleotide sequence ID" value="XM_025540221.1"/>
</dbReference>
<proteinExistence type="predicted"/>
<dbReference type="Proteomes" id="UP000247233">
    <property type="component" value="Unassembled WGS sequence"/>
</dbReference>
<comment type="caution">
    <text evidence="3">The sequence shown here is derived from an EMBL/GenBank/DDBJ whole genome shotgun (WGS) entry which is preliminary data.</text>
</comment>
<dbReference type="EMBL" id="MSFL01000008">
    <property type="protein sequence ID" value="PWY86244.1"/>
    <property type="molecule type" value="Genomic_DNA"/>
</dbReference>
<dbReference type="VEuPathDB" id="FungiDB:BO70DRAFT_312749"/>
<keyword evidence="2" id="KW-0732">Signal</keyword>
<organism evidence="3 4">
    <name type="scientific">Aspergillus heteromorphus CBS 117.55</name>
    <dbReference type="NCBI Taxonomy" id="1448321"/>
    <lineage>
        <taxon>Eukaryota</taxon>
        <taxon>Fungi</taxon>
        <taxon>Dikarya</taxon>
        <taxon>Ascomycota</taxon>
        <taxon>Pezizomycotina</taxon>
        <taxon>Eurotiomycetes</taxon>
        <taxon>Eurotiomycetidae</taxon>
        <taxon>Eurotiales</taxon>
        <taxon>Aspergillaceae</taxon>
        <taxon>Aspergillus</taxon>
        <taxon>Aspergillus subgen. Circumdati</taxon>
    </lineage>
</organism>
<evidence type="ECO:0000256" key="1">
    <source>
        <dbReference type="SAM" id="MobiDB-lite"/>
    </source>
</evidence>
<accession>A0A317WIE0</accession>
<name>A0A317WIE0_9EURO</name>
<evidence type="ECO:0000256" key="2">
    <source>
        <dbReference type="SAM" id="SignalP"/>
    </source>
</evidence>
<dbReference type="GeneID" id="37062458"/>
<dbReference type="AlphaFoldDB" id="A0A317WIE0"/>
<protein>
    <submittedName>
        <fullName evidence="3">Putative GPI anchored cell wall protein</fullName>
    </submittedName>
</protein>
<evidence type="ECO:0000313" key="3">
    <source>
        <dbReference type="EMBL" id="PWY86244.1"/>
    </source>
</evidence>
<feature type="compositionally biased region" description="Low complexity" evidence="1">
    <location>
        <begin position="115"/>
        <end position="134"/>
    </location>
</feature>
<keyword evidence="4" id="KW-1185">Reference proteome</keyword>